<comment type="caution">
    <text evidence="1">The sequence shown here is derived from an EMBL/GenBank/DDBJ whole genome shotgun (WGS) entry which is preliminary data.</text>
</comment>
<sequence length="51" mass="5937">MLSGLKGKNNTAKYFLKRKENIYRDKNNDNNLKAGIYLYLPLNFSISIDLL</sequence>
<gene>
    <name evidence="1" type="ORF">S01H1_63187</name>
</gene>
<evidence type="ECO:0000313" key="1">
    <source>
        <dbReference type="EMBL" id="GAG33541.1"/>
    </source>
</evidence>
<dbReference type="EMBL" id="BARS01041557">
    <property type="protein sequence ID" value="GAG33541.1"/>
    <property type="molecule type" value="Genomic_DNA"/>
</dbReference>
<name>X0Y9K3_9ZZZZ</name>
<proteinExistence type="predicted"/>
<dbReference type="AlphaFoldDB" id="X0Y9K3"/>
<reference evidence="1" key="1">
    <citation type="journal article" date="2014" name="Front. Microbiol.">
        <title>High frequency of phylogenetically diverse reductive dehalogenase-homologous genes in deep subseafloor sedimentary metagenomes.</title>
        <authorList>
            <person name="Kawai M."/>
            <person name="Futagami T."/>
            <person name="Toyoda A."/>
            <person name="Takaki Y."/>
            <person name="Nishi S."/>
            <person name="Hori S."/>
            <person name="Arai W."/>
            <person name="Tsubouchi T."/>
            <person name="Morono Y."/>
            <person name="Uchiyama I."/>
            <person name="Ito T."/>
            <person name="Fujiyama A."/>
            <person name="Inagaki F."/>
            <person name="Takami H."/>
        </authorList>
    </citation>
    <scope>NUCLEOTIDE SEQUENCE</scope>
    <source>
        <strain evidence="1">Expedition CK06-06</strain>
    </source>
</reference>
<accession>X0Y9K3</accession>
<organism evidence="1">
    <name type="scientific">marine sediment metagenome</name>
    <dbReference type="NCBI Taxonomy" id="412755"/>
    <lineage>
        <taxon>unclassified sequences</taxon>
        <taxon>metagenomes</taxon>
        <taxon>ecological metagenomes</taxon>
    </lineage>
</organism>
<protein>
    <submittedName>
        <fullName evidence="1">Uncharacterized protein</fullName>
    </submittedName>
</protein>